<protein>
    <submittedName>
        <fullName evidence="2">Uncharacterized protein LOC142163341</fullName>
    </submittedName>
</protein>
<evidence type="ECO:0000313" key="1">
    <source>
        <dbReference type="Proteomes" id="UP000790787"/>
    </source>
</evidence>
<evidence type="ECO:0000313" key="2">
    <source>
        <dbReference type="RefSeq" id="XP_075076716.1"/>
    </source>
</evidence>
<organism evidence="1 2">
    <name type="scientific">Nicotiana tabacum</name>
    <name type="common">Common tobacco</name>
    <dbReference type="NCBI Taxonomy" id="4097"/>
    <lineage>
        <taxon>Eukaryota</taxon>
        <taxon>Viridiplantae</taxon>
        <taxon>Streptophyta</taxon>
        <taxon>Embryophyta</taxon>
        <taxon>Tracheophyta</taxon>
        <taxon>Spermatophyta</taxon>
        <taxon>Magnoliopsida</taxon>
        <taxon>eudicotyledons</taxon>
        <taxon>Gunneridae</taxon>
        <taxon>Pentapetalae</taxon>
        <taxon>asterids</taxon>
        <taxon>lamiids</taxon>
        <taxon>Solanales</taxon>
        <taxon>Solanaceae</taxon>
        <taxon>Nicotianoideae</taxon>
        <taxon>Nicotianeae</taxon>
        <taxon>Nicotiana</taxon>
    </lineage>
</organism>
<dbReference type="RefSeq" id="XP_075076716.1">
    <property type="nucleotide sequence ID" value="XM_075220615.1"/>
</dbReference>
<keyword evidence="1" id="KW-1185">Reference proteome</keyword>
<proteinExistence type="predicted"/>
<dbReference type="Proteomes" id="UP000790787">
    <property type="component" value="Chromosome 8"/>
</dbReference>
<sequence>MSVQQCQPLLEKMIGRIQSWTTKFLSYAGRVQLIRSVLLSIQVYWSQIFLLPKKLIHLIESMCRRFLWTGSVEATRKALISWDRLYWPKAAGGLNLMDIGLWNKAAICKLLWNLCKKKDKMWVQWVHVYYKKYNPRWGDKPKQASWVIQKIFKAKKYFEEVGYTEEDVLRLETFPIKTMYLKQRGQFSKVSWRRLICNNSGLPKWIFIMFLAAHRRLQTRDRLRKWGYVEDDTCPLCNTEVETTDHLFFTCSFSTQIWTVILEWLRIYRQVMTWEHELKWAKQHYHGRSANAEISKMMLAGSIYYKWQERNARKGRAYGIGVQSSSSRPPAALFTGASVFQEDMEAMRQKVDQMSQEFQATQALIQKLLKKKSKKGAAMKSECEEETDSE</sequence>
<reference evidence="2" key="2">
    <citation type="submission" date="2025-08" db="UniProtKB">
        <authorList>
            <consortium name="RefSeq"/>
        </authorList>
    </citation>
    <scope>IDENTIFICATION</scope>
    <source>
        <tissue evidence="2">Leaf</tissue>
    </source>
</reference>
<reference evidence="1" key="1">
    <citation type="journal article" date="2014" name="Nat. Commun.">
        <title>The tobacco genome sequence and its comparison with those of tomato and potato.</title>
        <authorList>
            <person name="Sierro N."/>
            <person name="Battey J.N."/>
            <person name="Ouadi S."/>
            <person name="Bakaher N."/>
            <person name="Bovet L."/>
            <person name="Willig A."/>
            <person name="Goepfert S."/>
            <person name="Peitsch M.C."/>
            <person name="Ivanov N.V."/>
        </authorList>
    </citation>
    <scope>NUCLEOTIDE SEQUENCE [LARGE SCALE GENOMIC DNA]</scope>
</reference>
<gene>
    <name evidence="2" type="primary">LOC142163341</name>
</gene>
<name>A0AC58RVF8_TOBAC</name>
<accession>A0AC58RVF8</accession>